<evidence type="ECO:0000259" key="1">
    <source>
        <dbReference type="Pfam" id="PF07110"/>
    </source>
</evidence>
<dbReference type="RefSeq" id="WP_094218846.1">
    <property type="nucleotide sequence ID" value="NZ_MCGQ01000020.1"/>
</dbReference>
<dbReference type="EMBL" id="MCGQ01000020">
    <property type="protein sequence ID" value="OXY93318.1"/>
    <property type="molecule type" value="Genomic_DNA"/>
</dbReference>
<feature type="domain" description="EthD" evidence="1">
    <location>
        <begin position="132"/>
        <end position="215"/>
    </location>
</feature>
<dbReference type="InterPro" id="IPR009799">
    <property type="entry name" value="EthD_dom"/>
</dbReference>
<comment type="caution">
    <text evidence="2">The sequence shown here is derived from an EMBL/GenBank/DDBJ whole genome shotgun (WGS) entry which is preliminary data.</text>
</comment>
<dbReference type="Proteomes" id="UP000215483">
    <property type="component" value="Unassembled WGS sequence"/>
</dbReference>
<dbReference type="Gene3D" id="3.30.70.100">
    <property type="match status" value="2"/>
</dbReference>
<sequence>MIHQFILAAPKPGMTAQEFQDYWVGVHAVEYAAKIPQIRKYMVDTTIDFDGNLGEPALPHQGIAEIWLANGEEQLASLQTEEFLQGARLDEPKWAAFWQTIVVDTTAHELVPGPGEGRDRDWVKLTVLLKRRPGLDLADYRKQTLDGYAAVVRDIPGLRRHLHAHTVDGAYVFGEAAFDSVEQLWFDDVDALREALNSAYFRERVTAARDEIADPKYVFSLAVEENWIIGPEAR</sequence>
<accession>A0A233SCC7</accession>
<dbReference type="SUPFAM" id="SSF54909">
    <property type="entry name" value="Dimeric alpha+beta barrel"/>
    <property type="match status" value="2"/>
</dbReference>
<protein>
    <submittedName>
        <fullName evidence="2">Ethyl tert-butyl ether degradation protein EthD</fullName>
    </submittedName>
</protein>
<dbReference type="OrthoDB" id="3535638at2"/>
<dbReference type="GO" id="GO:0016491">
    <property type="term" value="F:oxidoreductase activity"/>
    <property type="evidence" value="ECO:0007669"/>
    <property type="project" value="InterPro"/>
</dbReference>
<gene>
    <name evidence="2" type="ORF">BEK98_24295</name>
</gene>
<organism evidence="2 3">
    <name type="scientific">Streptomyces diastatochromogenes</name>
    <dbReference type="NCBI Taxonomy" id="42236"/>
    <lineage>
        <taxon>Bacteria</taxon>
        <taxon>Bacillati</taxon>
        <taxon>Actinomycetota</taxon>
        <taxon>Actinomycetes</taxon>
        <taxon>Kitasatosporales</taxon>
        <taxon>Streptomycetaceae</taxon>
        <taxon>Streptomyces</taxon>
    </lineage>
</organism>
<reference evidence="2 3" key="1">
    <citation type="submission" date="2016-07" db="EMBL/GenBank/DDBJ databases">
        <title>Draft genome of Streptomyces diastatochromogenes.</title>
        <authorList>
            <person name="Podduturi R."/>
            <person name="Lukassen M.B."/>
            <person name="Clausen N."/>
            <person name="Nielsen J.L."/>
            <person name="Jorgensen N.O."/>
        </authorList>
    </citation>
    <scope>NUCLEOTIDE SEQUENCE [LARGE SCALE GENOMIC DNA]</scope>
    <source>
        <strain evidence="2 3">DSM 40608</strain>
    </source>
</reference>
<evidence type="ECO:0000313" key="3">
    <source>
        <dbReference type="Proteomes" id="UP000215483"/>
    </source>
</evidence>
<dbReference type="InterPro" id="IPR011008">
    <property type="entry name" value="Dimeric_a/b-barrel"/>
</dbReference>
<feature type="domain" description="EthD" evidence="1">
    <location>
        <begin position="11"/>
        <end position="96"/>
    </location>
</feature>
<proteinExistence type="predicted"/>
<name>A0A233SCC7_STRDA</name>
<dbReference type="Pfam" id="PF07110">
    <property type="entry name" value="EthD"/>
    <property type="match status" value="2"/>
</dbReference>
<evidence type="ECO:0000313" key="2">
    <source>
        <dbReference type="EMBL" id="OXY93318.1"/>
    </source>
</evidence>
<dbReference type="AlphaFoldDB" id="A0A233SCC7"/>
<keyword evidence="3" id="KW-1185">Reference proteome</keyword>